<feature type="domain" description="Peptidase C39-like" evidence="3">
    <location>
        <begin position="66"/>
        <end position="199"/>
    </location>
</feature>
<evidence type="ECO:0000313" key="5">
    <source>
        <dbReference type="Proteomes" id="UP001499854"/>
    </source>
</evidence>
<dbReference type="RefSeq" id="WP_344654830.1">
    <property type="nucleotide sequence ID" value="NZ_BAAAQM010000001.1"/>
</dbReference>
<evidence type="ECO:0000256" key="1">
    <source>
        <dbReference type="SAM" id="MobiDB-lite"/>
    </source>
</evidence>
<evidence type="ECO:0000259" key="3">
    <source>
        <dbReference type="Pfam" id="PF13529"/>
    </source>
</evidence>
<feature type="compositionally biased region" description="Low complexity" evidence="1">
    <location>
        <begin position="34"/>
        <end position="52"/>
    </location>
</feature>
<dbReference type="EMBL" id="BAAAQM010000001">
    <property type="protein sequence ID" value="GAA1949529.1"/>
    <property type="molecule type" value="Genomic_DNA"/>
</dbReference>
<feature type="region of interest" description="Disordered" evidence="1">
    <location>
        <begin position="34"/>
        <end position="65"/>
    </location>
</feature>
<accession>A0ABP5BQ08</accession>
<comment type="caution">
    <text evidence="4">The sequence shown here is derived from an EMBL/GenBank/DDBJ whole genome shotgun (WGS) entry which is preliminary data.</text>
</comment>
<dbReference type="Pfam" id="PF13529">
    <property type="entry name" value="Peptidase_C39_2"/>
    <property type="match status" value="1"/>
</dbReference>
<dbReference type="InterPro" id="IPR039564">
    <property type="entry name" value="Peptidase_C39-like"/>
</dbReference>
<keyword evidence="2" id="KW-0732">Signal</keyword>
<organism evidence="4 5">
    <name type="scientific">Catenulispora subtropica</name>
    <dbReference type="NCBI Taxonomy" id="450798"/>
    <lineage>
        <taxon>Bacteria</taxon>
        <taxon>Bacillati</taxon>
        <taxon>Actinomycetota</taxon>
        <taxon>Actinomycetes</taxon>
        <taxon>Catenulisporales</taxon>
        <taxon>Catenulisporaceae</taxon>
        <taxon>Catenulispora</taxon>
    </lineage>
</organism>
<feature type="signal peptide" evidence="2">
    <location>
        <begin position="1"/>
        <end position="33"/>
    </location>
</feature>
<evidence type="ECO:0000256" key="2">
    <source>
        <dbReference type="SAM" id="SignalP"/>
    </source>
</evidence>
<reference evidence="5" key="1">
    <citation type="journal article" date="2019" name="Int. J. Syst. Evol. Microbiol.">
        <title>The Global Catalogue of Microorganisms (GCM) 10K type strain sequencing project: providing services to taxonomists for standard genome sequencing and annotation.</title>
        <authorList>
            <consortium name="The Broad Institute Genomics Platform"/>
            <consortium name="The Broad Institute Genome Sequencing Center for Infectious Disease"/>
            <person name="Wu L."/>
            <person name="Ma J."/>
        </authorList>
    </citation>
    <scope>NUCLEOTIDE SEQUENCE [LARGE SCALE GENOMIC DNA]</scope>
    <source>
        <strain evidence="5">JCM 16013</strain>
    </source>
</reference>
<feature type="chain" id="PRO_5045514580" description="Peptidase C39-like domain-containing protein" evidence="2">
    <location>
        <begin position="34"/>
        <end position="228"/>
    </location>
</feature>
<sequence length="228" mass="23610">MRTTATTPALRRPLIGGAAVLISMAAGIGTAAAATPTNTDTSTTAASPAGGPVTHGSGSAHLTPSQQGEARNYWCGPAALVSTLKEGGHGSRTQSWAAGVLHTTTNGTDMDSMLNGLNAYSGGFKYDEVFESGSWSSYVSAYESHLKSDINAGEGLVGNAYEVPGGPHLPGHPDHLIYHYIAIDGYSNNGATTHYADPATTVWSTVPAYSNISSSLLVRIMGGRGYYW</sequence>
<dbReference type="Proteomes" id="UP001499854">
    <property type="component" value="Unassembled WGS sequence"/>
</dbReference>
<proteinExistence type="predicted"/>
<protein>
    <recommendedName>
        <fullName evidence="3">Peptidase C39-like domain-containing protein</fullName>
    </recommendedName>
</protein>
<evidence type="ECO:0000313" key="4">
    <source>
        <dbReference type="EMBL" id="GAA1949529.1"/>
    </source>
</evidence>
<feature type="compositionally biased region" description="Polar residues" evidence="1">
    <location>
        <begin position="56"/>
        <end position="65"/>
    </location>
</feature>
<name>A0ABP5BQ08_9ACTN</name>
<gene>
    <name evidence="4" type="ORF">GCM10009838_00740</name>
</gene>
<keyword evidence="5" id="KW-1185">Reference proteome</keyword>